<accession>A0A918BUE3</accession>
<evidence type="ECO:0000313" key="18">
    <source>
        <dbReference type="Proteomes" id="UP000603865"/>
    </source>
</evidence>
<evidence type="ECO:0000256" key="2">
    <source>
        <dbReference type="ARBA" id="ARBA00005121"/>
    </source>
</evidence>
<dbReference type="Proteomes" id="UP000603865">
    <property type="component" value="Unassembled WGS sequence"/>
</dbReference>
<dbReference type="GO" id="GO:0005524">
    <property type="term" value="F:ATP binding"/>
    <property type="evidence" value="ECO:0007669"/>
    <property type="project" value="UniProtKB-UniRule"/>
</dbReference>
<keyword evidence="6" id="KW-0963">Cytoplasm</keyword>
<dbReference type="PANTHER" id="PTHR12213">
    <property type="entry name" value="CORRINOID ADENOSYLTRANSFERASE"/>
    <property type="match status" value="1"/>
</dbReference>
<dbReference type="EMBL" id="BMQL01000001">
    <property type="protein sequence ID" value="GGQ93149.1"/>
    <property type="molecule type" value="Genomic_DNA"/>
</dbReference>
<evidence type="ECO:0000313" key="17">
    <source>
        <dbReference type="EMBL" id="GGQ93149.1"/>
    </source>
</evidence>
<keyword evidence="7 15" id="KW-0808">Transferase</keyword>
<dbReference type="InterPro" id="IPR029499">
    <property type="entry name" value="PduO-typ"/>
</dbReference>
<comment type="catalytic activity">
    <reaction evidence="13 15">
        <text>2 cob(II)yrinate a,c diamide + reduced [electron-transfer flavoprotein] + 2 ATP = 2 adenosylcob(III)yrinate a,c-diamide + 2 triphosphate + oxidized [electron-transfer flavoprotein] + 3 H(+)</text>
        <dbReference type="Rhea" id="RHEA:11528"/>
        <dbReference type="Rhea" id="RHEA-COMP:10685"/>
        <dbReference type="Rhea" id="RHEA-COMP:10686"/>
        <dbReference type="ChEBI" id="CHEBI:15378"/>
        <dbReference type="ChEBI" id="CHEBI:18036"/>
        <dbReference type="ChEBI" id="CHEBI:30616"/>
        <dbReference type="ChEBI" id="CHEBI:57692"/>
        <dbReference type="ChEBI" id="CHEBI:58307"/>
        <dbReference type="ChEBI" id="CHEBI:58503"/>
        <dbReference type="ChEBI" id="CHEBI:58537"/>
        <dbReference type="EC" id="2.5.1.17"/>
    </reaction>
</comment>
<dbReference type="AlphaFoldDB" id="A0A918BUE3"/>
<evidence type="ECO:0000256" key="10">
    <source>
        <dbReference type="ARBA" id="ARBA00031529"/>
    </source>
</evidence>
<dbReference type="SUPFAM" id="SSF89028">
    <property type="entry name" value="Cobalamin adenosyltransferase-like"/>
    <property type="match status" value="1"/>
</dbReference>
<keyword evidence="18" id="KW-1185">Reference proteome</keyword>
<dbReference type="InterPro" id="IPR016030">
    <property type="entry name" value="CblAdoTrfase-like"/>
</dbReference>
<name>A0A918BUE3_9DEIO</name>
<evidence type="ECO:0000256" key="3">
    <source>
        <dbReference type="ARBA" id="ARBA00007487"/>
    </source>
</evidence>
<dbReference type="GO" id="GO:0005737">
    <property type="term" value="C:cytoplasm"/>
    <property type="evidence" value="ECO:0007669"/>
    <property type="project" value="UniProtKB-SubCell"/>
</dbReference>
<dbReference type="FunFam" id="1.20.1200.10:FF:000003">
    <property type="entry name" value="ATP:cob(I)alamin adenosyltransferase"/>
    <property type="match status" value="1"/>
</dbReference>
<dbReference type="GO" id="GO:0008817">
    <property type="term" value="F:corrinoid adenosyltransferase activity"/>
    <property type="evidence" value="ECO:0007669"/>
    <property type="project" value="UniProtKB-UniRule"/>
</dbReference>
<dbReference type="Gene3D" id="1.20.1200.10">
    <property type="entry name" value="Cobalamin adenosyltransferase-like"/>
    <property type="match status" value="1"/>
</dbReference>
<evidence type="ECO:0000256" key="6">
    <source>
        <dbReference type="ARBA" id="ARBA00022490"/>
    </source>
</evidence>
<proteinExistence type="inferred from homology"/>
<dbReference type="GO" id="GO:0009236">
    <property type="term" value="P:cobalamin biosynthetic process"/>
    <property type="evidence" value="ECO:0007669"/>
    <property type="project" value="UniProtKB-UniRule"/>
</dbReference>
<sequence>MVRGAPYYAGGVKLYTKTGDAGQTGLYGADRVSKAHPRVEAYGTVDELNSVVGLARAHNTRSHAPDAALARDLEYLQNALFDLGADLATRSDSPYSKNIARIDEDDVQRLEALIDSYQDTVPPLTHFIHPAGTPAAASLHVARSVARRAERDVIRLGESEEVNLQAQIYLNRLSDLLFVMARAANARAGLPEEEWHVKKRR</sequence>
<evidence type="ECO:0000256" key="13">
    <source>
        <dbReference type="ARBA" id="ARBA00048555"/>
    </source>
</evidence>
<dbReference type="Pfam" id="PF01923">
    <property type="entry name" value="Cob_adeno_trans"/>
    <property type="match status" value="1"/>
</dbReference>
<evidence type="ECO:0000256" key="9">
    <source>
        <dbReference type="ARBA" id="ARBA00022840"/>
    </source>
</evidence>
<reference evidence="17" key="1">
    <citation type="journal article" date="2014" name="Int. J. Syst. Evol. Microbiol.">
        <title>Complete genome sequence of Corynebacterium casei LMG S-19264T (=DSM 44701T), isolated from a smear-ripened cheese.</title>
        <authorList>
            <consortium name="US DOE Joint Genome Institute (JGI-PGF)"/>
            <person name="Walter F."/>
            <person name="Albersmeier A."/>
            <person name="Kalinowski J."/>
            <person name="Ruckert C."/>
        </authorList>
    </citation>
    <scope>NUCLEOTIDE SEQUENCE</scope>
    <source>
        <strain evidence="17">JCM 31311</strain>
    </source>
</reference>
<evidence type="ECO:0000256" key="8">
    <source>
        <dbReference type="ARBA" id="ARBA00022741"/>
    </source>
</evidence>
<evidence type="ECO:0000256" key="14">
    <source>
        <dbReference type="ARBA" id="ARBA00048692"/>
    </source>
</evidence>
<keyword evidence="9 15" id="KW-0067">ATP-binding</keyword>
<evidence type="ECO:0000256" key="1">
    <source>
        <dbReference type="ARBA" id="ARBA00004496"/>
    </source>
</evidence>
<keyword evidence="8 15" id="KW-0547">Nucleotide-binding</keyword>
<evidence type="ECO:0000256" key="4">
    <source>
        <dbReference type="ARBA" id="ARBA00012454"/>
    </source>
</evidence>
<protein>
    <recommendedName>
        <fullName evidence="5 15">Corrinoid adenosyltransferase</fullName>
        <ecNumber evidence="4 15">2.5.1.17</ecNumber>
    </recommendedName>
    <alternativeName>
        <fullName evidence="10 15">Cob(II)alamin adenosyltransferase</fullName>
    </alternativeName>
    <alternativeName>
        <fullName evidence="12 15">Cob(II)yrinic acid a,c-diamide adenosyltransferase</fullName>
    </alternativeName>
    <alternativeName>
        <fullName evidence="11 15">Cobinamide/cobalamin adenosyltransferase</fullName>
    </alternativeName>
</protein>
<dbReference type="PANTHER" id="PTHR12213:SF0">
    <property type="entry name" value="CORRINOID ADENOSYLTRANSFERASE MMAB"/>
    <property type="match status" value="1"/>
</dbReference>
<evidence type="ECO:0000256" key="11">
    <source>
        <dbReference type="ARBA" id="ARBA00033334"/>
    </source>
</evidence>
<evidence type="ECO:0000256" key="15">
    <source>
        <dbReference type="RuleBase" id="RU366026"/>
    </source>
</evidence>
<organism evidence="17 18">
    <name type="scientific">Deinococcus ruber</name>
    <dbReference type="NCBI Taxonomy" id="1848197"/>
    <lineage>
        <taxon>Bacteria</taxon>
        <taxon>Thermotogati</taxon>
        <taxon>Deinococcota</taxon>
        <taxon>Deinococci</taxon>
        <taxon>Deinococcales</taxon>
        <taxon>Deinococcaceae</taxon>
        <taxon>Deinococcus</taxon>
    </lineage>
</organism>
<feature type="domain" description="Cobalamin adenosyltransferase-like" evidence="16">
    <location>
        <begin position="14"/>
        <end position="183"/>
    </location>
</feature>
<comment type="subcellular location">
    <subcellularLocation>
        <location evidence="1">Cytoplasm</location>
    </subcellularLocation>
</comment>
<dbReference type="InterPro" id="IPR036451">
    <property type="entry name" value="CblAdoTrfase-like_sf"/>
</dbReference>
<evidence type="ECO:0000256" key="5">
    <source>
        <dbReference type="ARBA" id="ARBA00020963"/>
    </source>
</evidence>
<comment type="catalytic activity">
    <reaction evidence="14 15">
        <text>2 cob(II)alamin + reduced [electron-transfer flavoprotein] + 2 ATP = 2 adenosylcob(III)alamin + 2 triphosphate + oxidized [electron-transfer flavoprotein] + 3 H(+)</text>
        <dbReference type="Rhea" id="RHEA:28671"/>
        <dbReference type="Rhea" id="RHEA-COMP:10685"/>
        <dbReference type="Rhea" id="RHEA-COMP:10686"/>
        <dbReference type="ChEBI" id="CHEBI:15378"/>
        <dbReference type="ChEBI" id="CHEBI:16304"/>
        <dbReference type="ChEBI" id="CHEBI:18036"/>
        <dbReference type="ChEBI" id="CHEBI:18408"/>
        <dbReference type="ChEBI" id="CHEBI:30616"/>
        <dbReference type="ChEBI" id="CHEBI:57692"/>
        <dbReference type="ChEBI" id="CHEBI:58307"/>
        <dbReference type="EC" id="2.5.1.17"/>
    </reaction>
</comment>
<comment type="similarity">
    <text evidence="3 15">Belongs to the Cob(I)alamin adenosyltransferase family.</text>
</comment>
<reference evidence="17" key="2">
    <citation type="submission" date="2020-09" db="EMBL/GenBank/DDBJ databases">
        <authorList>
            <person name="Sun Q."/>
            <person name="Ohkuma M."/>
        </authorList>
    </citation>
    <scope>NUCLEOTIDE SEQUENCE</scope>
    <source>
        <strain evidence="17">JCM 31311</strain>
    </source>
</reference>
<comment type="pathway">
    <text evidence="2 15">Cofactor biosynthesis; adenosylcobalamin biosynthesis; adenosylcobalamin from cob(II)yrinate a,c-diamide: step 2/7.</text>
</comment>
<dbReference type="NCBIfam" id="TIGR00636">
    <property type="entry name" value="PduO_Nterm"/>
    <property type="match status" value="1"/>
</dbReference>
<evidence type="ECO:0000256" key="12">
    <source>
        <dbReference type="ARBA" id="ARBA00033354"/>
    </source>
</evidence>
<gene>
    <name evidence="17" type="ORF">GCM10008957_01400</name>
</gene>
<evidence type="ECO:0000256" key="7">
    <source>
        <dbReference type="ARBA" id="ARBA00022679"/>
    </source>
</evidence>
<dbReference type="EC" id="2.5.1.17" evidence="4 15"/>
<comment type="caution">
    <text evidence="17">The sequence shown here is derived from an EMBL/GenBank/DDBJ whole genome shotgun (WGS) entry which is preliminary data.</text>
</comment>
<evidence type="ECO:0000259" key="16">
    <source>
        <dbReference type="Pfam" id="PF01923"/>
    </source>
</evidence>
<keyword evidence="15" id="KW-0169">Cobalamin biosynthesis</keyword>